<evidence type="ECO:0000313" key="3">
    <source>
        <dbReference type="EMBL" id="ODM96228.1"/>
    </source>
</evidence>
<dbReference type="Proteomes" id="UP000094527">
    <property type="component" value="Unassembled WGS sequence"/>
</dbReference>
<dbReference type="AlphaFoldDB" id="A0A1D2MTK3"/>
<proteinExistence type="predicted"/>
<gene>
    <name evidence="3" type="ORF">Ocin01_10452</name>
</gene>
<evidence type="ECO:0000256" key="2">
    <source>
        <dbReference type="SAM" id="SignalP"/>
    </source>
</evidence>
<feature type="signal peptide" evidence="2">
    <location>
        <begin position="1"/>
        <end position="27"/>
    </location>
</feature>
<organism evidence="3 4">
    <name type="scientific">Orchesella cincta</name>
    <name type="common">Springtail</name>
    <name type="synonym">Podura cincta</name>
    <dbReference type="NCBI Taxonomy" id="48709"/>
    <lineage>
        <taxon>Eukaryota</taxon>
        <taxon>Metazoa</taxon>
        <taxon>Ecdysozoa</taxon>
        <taxon>Arthropoda</taxon>
        <taxon>Hexapoda</taxon>
        <taxon>Collembola</taxon>
        <taxon>Entomobryomorpha</taxon>
        <taxon>Entomobryoidea</taxon>
        <taxon>Orchesellidae</taxon>
        <taxon>Orchesellinae</taxon>
        <taxon>Orchesella</taxon>
    </lineage>
</organism>
<feature type="chain" id="PRO_5008904528" evidence="2">
    <location>
        <begin position="28"/>
        <end position="199"/>
    </location>
</feature>
<name>A0A1D2MTK3_ORCCI</name>
<reference evidence="3 4" key="1">
    <citation type="journal article" date="2016" name="Genome Biol. Evol.">
        <title>Gene Family Evolution Reflects Adaptation to Soil Environmental Stressors in the Genome of the Collembolan Orchesella cincta.</title>
        <authorList>
            <person name="Faddeeva-Vakhrusheva A."/>
            <person name="Derks M.F."/>
            <person name="Anvar S.Y."/>
            <person name="Agamennone V."/>
            <person name="Suring W."/>
            <person name="Smit S."/>
            <person name="van Straalen N.M."/>
            <person name="Roelofs D."/>
        </authorList>
    </citation>
    <scope>NUCLEOTIDE SEQUENCE [LARGE SCALE GENOMIC DNA]</scope>
    <source>
        <tissue evidence="3">Mixed pool</tissue>
    </source>
</reference>
<feature type="region of interest" description="Disordered" evidence="1">
    <location>
        <begin position="172"/>
        <end position="199"/>
    </location>
</feature>
<evidence type="ECO:0000256" key="1">
    <source>
        <dbReference type="SAM" id="MobiDB-lite"/>
    </source>
</evidence>
<evidence type="ECO:0000313" key="4">
    <source>
        <dbReference type="Proteomes" id="UP000094527"/>
    </source>
</evidence>
<keyword evidence="4" id="KW-1185">Reference proteome</keyword>
<keyword evidence="2" id="KW-0732">Signal</keyword>
<dbReference type="EMBL" id="LJIJ01000561">
    <property type="protein sequence ID" value="ODM96228.1"/>
    <property type="molecule type" value="Genomic_DNA"/>
</dbReference>
<protein>
    <submittedName>
        <fullName evidence="3">Uncharacterized protein</fullName>
    </submittedName>
</protein>
<accession>A0A1D2MTK3</accession>
<comment type="caution">
    <text evidence="3">The sequence shown here is derived from an EMBL/GenBank/DDBJ whole genome shotgun (WGS) entry which is preliminary data.</text>
</comment>
<sequence>MKFCIFKMANILALFGWTFMNVQIAVSTPASLRSPRMDVTIHLDQLVQNKSIPDLKIALKNISSTIIRKRQDDTGLGNVAEIVSGVLGGGLGSIFEGSSAFIGDAGVQEEVQFVLNNVAPSFDVVLKYGWEGLKRYFGIGVTTTQRPLVVVVQQPNQTVAQAIASATLQPVTVTEPTEEDPESKNDNVDYPLLSRSRVG</sequence>